<sequence>MSSAPFEGRQLPQWQIEVTGAARIWYLIDEERKTVWIQHAGTGHPKATER</sequence>
<name>A0A1I6PXR1_9PSEU</name>
<keyword evidence="2" id="KW-1185">Reference proteome</keyword>
<protein>
    <submittedName>
        <fullName evidence="1">Uncharacterized protein</fullName>
    </submittedName>
</protein>
<accession>A0A1I6PXR1</accession>
<reference evidence="2" key="1">
    <citation type="submission" date="2016-10" db="EMBL/GenBank/DDBJ databases">
        <authorList>
            <person name="Varghese N."/>
            <person name="Submissions S."/>
        </authorList>
    </citation>
    <scope>NUCLEOTIDE SEQUENCE [LARGE SCALE GENOMIC DNA]</scope>
    <source>
        <strain evidence="2">DSM 44771</strain>
    </source>
</reference>
<organism evidence="1 2">
    <name type="scientific">Saccharopolyspora flava</name>
    <dbReference type="NCBI Taxonomy" id="95161"/>
    <lineage>
        <taxon>Bacteria</taxon>
        <taxon>Bacillati</taxon>
        <taxon>Actinomycetota</taxon>
        <taxon>Actinomycetes</taxon>
        <taxon>Pseudonocardiales</taxon>
        <taxon>Pseudonocardiaceae</taxon>
        <taxon>Saccharopolyspora</taxon>
    </lineage>
</organism>
<proteinExistence type="predicted"/>
<evidence type="ECO:0000313" key="2">
    <source>
        <dbReference type="Proteomes" id="UP000198852"/>
    </source>
</evidence>
<dbReference type="EMBL" id="FOZX01000001">
    <property type="protein sequence ID" value="SFS44855.1"/>
    <property type="molecule type" value="Genomic_DNA"/>
</dbReference>
<gene>
    <name evidence="1" type="ORF">SAMN05660874_01209</name>
</gene>
<evidence type="ECO:0000313" key="1">
    <source>
        <dbReference type="EMBL" id="SFS44855.1"/>
    </source>
</evidence>
<dbReference type="Proteomes" id="UP000198852">
    <property type="component" value="Unassembled WGS sequence"/>
</dbReference>
<dbReference type="AlphaFoldDB" id="A0A1I6PXR1"/>